<gene>
    <name evidence="1" type="ORF">BV394_11570</name>
</gene>
<dbReference type="OrthoDB" id="7685535at2"/>
<proteinExistence type="predicted"/>
<accession>A0A1U7DK65</accession>
<keyword evidence="2" id="KW-1185">Reference proteome</keyword>
<dbReference type="AlphaFoldDB" id="A0A1U7DK65"/>
<dbReference type="EMBL" id="CP019124">
    <property type="protein sequence ID" value="APX90283.1"/>
    <property type="molecule type" value="Genomic_DNA"/>
</dbReference>
<evidence type="ECO:0000313" key="2">
    <source>
        <dbReference type="Proteomes" id="UP000187266"/>
    </source>
</evidence>
<reference evidence="1 2" key="1">
    <citation type="submission" date="2017-01" db="EMBL/GenBank/DDBJ databases">
        <title>Genomic analysis of Xuhuaishuia manganoxidans DY6-4.</title>
        <authorList>
            <person name="Wang X."/>
        </authorList>
    </citation>
    <scope>NUCLEOTIDE SEQUENCE [LARGE SCALE GENOMIC DNA]</scope>
    <source>
        <strain evidence="1 2">DY6-4</strain>
    </source>
</reference>
<dbReference type="Pfam" id="PF13403">
    <property type="entry name" value="Hint_2"/>
    <property type="match status" value="1"/>
</dbReference>
<sequence>MFEDVPQAADRAHEGDYARYGHEVVTPPTPHGAGFAASVRLATPQGWRPAHALRAGDEVITLDGGTQTVREIFRQPVWSSTDACPANLWPYVVPAGALGNTGALTLMQGQHVLFEEDAALEMFGVFSVGVPVTELEGYFGITRLAPVGRLELVYLIMDQNEVLIAEGGAMILCPAGKSRASGDRAGRSLLSDEWSDQPESTGEGIDYPVLQPAHCESLLDELVDRGGIGGTYMPEPDYAALR</sequence>
<organism evidence="1 2">
    <name type="scientific">Brevirhabdus pacifica</name>
    <dbReference type="NCBI Taxonomy" id="1267768"/>
    <lineage>
        <taxon>Bacteria</taxon>
        <taxon>Pseudomonadati</taxon>
        <taxon>Pseudomonadota</taxon>
        <taxon>Alphaproteobacteria</taxon>
        <taxon>Rhodobacterales</taxon>
        <taxon>Paracoccaceae</taxon>
        <taxon>Brevirhabdus</taxon>
    </lineage>
</organism>
<dbReference type="RefSeq" id="WP_076980301.1">
    <property type="nucleotide sequence ID" value="NZ_CP019124.1"/>
</dbReference>
<dbReference type="STRING" id="1267768.BV394_11570"/>
<protein>
    <submittedName>
        <fullName evidence="1">Uncharacterized protein</fullName>
    </submittedName>
</protein>
<dbReference type="Proteomes" id="UP000187266">
    <property type="component" value="Chromosome"/>
</dbReference>
<dbReference type="InterPro" id="IPR028992">
    <property type="entry name" value="Hedgehog/Intein_dom"/>
</dbReference>
<accession>A0A2M9D4T5</accession>
<evidence type="ECO:0000313" key="1">
    <source>
        <dbReference type="EMBL" id="APX90283.1"/>
    </source>
</evidence>
<name>A0A1U7DK65_9RHOB</name>